<evidence type="ECO:0000313" key="2">
    <source>
        <dbReference type="EMBL" id="KAH0533660.1"/>
    </source>
</evidence>
<evidence type="ECO:0000313" key="3">
    <source>
        <dbReference type="Proteomes" id="UP000826195"/>
    </source>
</evidence>
<feature type="compositionally biased region" description="Polar residues" evidence="1">
    <location>
        <begin position="34"/>
        <end position="57"/>
    </location>
</feature>
<feature type="compositionally biased region" description="Basic and acidic residues" evidence="1">
    <location>
        <begin position="69"/>
        <end position="85"/>
    </location>
</feature>
<feature type="region of interest" description="Disordered" evidence="1">
    <location>
        <begin position="21"/>
        <end position="85"/>
    </location>
</feature>
<comment type="caution">
    <text evidence="2">The sequence shown here is derived from an EMBL/GenBank/DDBJ whole genome shotgun (WGS) entry which is preliminary data.</text>
</comment>
<sequence>MPGSKTRKKIAQENTKRFLQSLDHLRGKPAINHLTKNQNTRISSSQKQASQSCGMQNSRDRKHQQGNTDNRKDDQKINDDRSKKT</sequence>
<dbReference type="AlphaFoldDB" id="A0AAV7HUJ7"/>
<organism evidence="2 3">
    <name type="scientific">Cotesia glomerata</name>
    <name type="common">Lepidopteran parasitic wasp</name>
    <name type="synonym">Apanteles glomeratus</name>
    <dbReference type="NCBI Taxonomy" id="32391"/>
    <lineage>
        <taxon>Eukaryota</taxon>
        <taxon>Metazoa</taxon>
        <taxon>Ecdysozoa</taxon>
        <taxon>Arthropoda</taxon>
        <taxon>Hexapoda</taxon>
        <taxon>Insecta</taxon>
        <taxon>Pterygota</taxon>
        <taxon>Neoptera</taxon>
        <taxon>Endopterygota</taxon>
        <taxon>Hymenoptera</taxon>
        <taxon>Apocrita</taxon>
        <taxon>Ichneumonoidea</taxon>
        <taxon>Braconidae</taxon>
        <taxon>Microgastrinae</taxon>
        <taxon>Cotesia</taxon>
    </lineage>
</organism>
<protein>
    <submittedName>
        <fullName evidence="2">Uncharacterized protein</fullName>
    </submittedName>
</protein>
<name>A0AAV7HUJ7_COTGL</name>
<reference evidence="2 3" key="1">
    <citation type="journal article" date="2021" name="J. Hered.">
        <title>A chromosome-level genome assembly of the parasitoid wasp, Cotesia glomerata (Hymenoptera: Braconidae).</title>
        <authorList>
            <person name="Pinto B.J."/>
            <person name="Weis J.J."/>
            <person name="Gamble T."/>
            <person name="Ode P.J."/>
            <person name="Paul R."/>
            <person name="Zaspel J.M."/>
        </authorList>
    </citation>
    <scope>NUCLEOTIDE SEQUENCE [LARGE SCALE GENOMIC DNA]</scope>
    <source>
        <strain evidence="2">CgM1</strain>
    </source>
</reference>
<gene>
    <name evidence="2" type="ORF">KQX54_000385</name>
</gene>
<evidence type="ECO:0000256" key="1">
    <source>
        <dbReference type="SAM" id="MobiDB-lite"/>
    </source>
</evidence>
<dbReference type="Proteomes" id="UP000826195">
    <property type="component" value="Unassembled WGS sequence"/>
</dbReference>
<accession>A0AAV7HUJ7</accession>
<keyword evidence="3" id="KW-1185">Reference proteome</keyword>
<proteinExistence type="predicted"/>
<dbReference type="EMBL" id="JAHXZJ010002999">
    <property type="protein sequence ID" value="KAH0533660.1"/>
    <property type="molecule type" value="Genomic_DNA"/>
</dbReference>